<proteinExistence type="predicted"/>
<dbReference type="AlphaFoldDB" id="A0A0N0X906"/>
<protein>
    <submittedName>
        <fullName evidence="1">Uncharacterized protein</fullName>
    </submittedName>
</protein>
<name>A0A0N0X906_PSESX</name>
<evidence type="ECO:0000313" key="1">
    <source>
        <dbReference type="EMBL" id="KPC27876.1"/>
    </source>
</evidence>
<gene>
    <name evidence="1" type="ORF">ABJ99_0374</name>
</gene>
<dbReference type="EMBL" id="LGLN01000067">
    <property type="protein sequence ID" value="KPC27876.1"/>
    <property type="molecule type" value="Genomic_DNA"/>
</dbReference>
<sequence length="39" mass="4827">MVLVARGAFYMNLRAQLYRKQRKFFFKFTNCFCWITVID</sequence>
<accession>A0A0N0X906</accession>
<organism evidence="1 2">
    <name type="scientific">Pseudomonas syringae pv. cilantro</name>
    <dbReference type="NCBI Taxonomy" id="81035"/>
    <lineage>
        <taxon>Bacteria</taxon>
        <taxon>Pseudomonadati</taxon>
        <taxon>Pseudomonadota</taxon>
        <taxon>Gammaproteobacteria</taxon>
        <taxon>Pseudomonadales</taxon>
        <taxon>Pseudomonadaceae</taxon>
        <taxon>Pseudomonas</taxon>
        <taxon>Pseudomonas syringae</taxon>
    </lineage>
</organism>
<dbReference type="Proteomes" id="UP000037891">
    <property type="component" value="Unassembled WGS sequence"/>
</dbReference>
<reference evidence="1 2" key="2">
    <citation type="submission" date="2015-10" db="EMBL/GenBank/DDBJ databases">
        <title>Comparative genomics and high-throughput reverse genetic screens identify a new phytobacterial MAMP and an Arabidopsis receptor required for immune elicitation.</title>
        <authorList>
            <person name="Mott G.A."/>
            <person name="Thakur S."/>
            <person name="Wang P.W."/>
            <person name="Desveaux D."/>
            <person name="Guttman D.S."/>
        </authorList>
    </citation>
    <scope>NUCLEOTIDE SEQUENCE [LARGE SCALE GENOMIC DNA]</scope>
    <source>
        <strain evidence="1 2">0788_9</strain>
    </source>
</reference>
<comment type="caution">
    <text evidence="1">The sequence shown here is derived from an EMBL/GenBank/DDBJ whole genome shotgun (WGS) entry which is preliminary data.</text>
</comment>
<reference evidence="1 2" key="1">
    <citation type="submission" date="2015-07" db="EMBL/GenBank/DDBJ databases">
        <authorList>
            <person name="Noorani M."/>
        </authorList>
    </citation>
    <scope>NUCLEOTIDE SEQUENCE [LARGE SCALE GENOMIC DNA]</scope>
    <source>
        <strain evidence="1 2">0788_9</strain>
    </source>
</reference>
<evidence type="ECO:0000313" key="2">
    <source>
        <dbReference type="Proteomes" id="UP000037891"/>
    </source>
</evidence>